<dbReference type="EMBL" id="VSWC01000118">
    <property type="protein sequence ID" value="KAA1084108.1"/>
    <property type="molecule type" value="Genomic_DNA"/>
</dbReference>
<feature type="signal peptide" evidence="1">
    <location>
        <begin position="1"/>
        <end position="19"/>
    </location>
</feature>
<evidence type="ECO:0000256" key="1">
    <source>
        <dbReference type="SAM" id="SignalP"/>
    </source>
</evidence>
<dbReference type="AlphaFoldDB" id="A0A5B0NWM3"/>
<proteinExistence type="predicted"/>
<gene>
    <name evidence="2" type="ORF">PGT21_017687</name>
    <name evidence="3" type="ORF">PGTUg99_023392</name>
</gene>
<dbReference type="Proteomes" id="UP000324748">
    <property type="component" value="Unassembled WGS sequence"/>
</dbReference>
<evidence type="ECO:0000313" key="5">
    <source>
        <dbReference type="Proteomes" id="UP000325313"/>
    </source>
</evidence>
<name>A0A5B0NWM3_PUCGR</name>
<sequence>MFFFSLLFIISSGFVPALSAPPAYTSKGAVDCSPRFNQYETTDIASASYDKTGDLRHSVCSPEPHDIDPDSGHTKGGDQAHIGFDRSIARTEPKDLSALGAGDQVITNYDDIAKLDDHPKKLSWDLLKQLTKETIPRIVLVNFVVALIAKWHDRY</sequence>
<protein>
    <submittedName>
        <fullName evidence="3">Uncharacterized protein</fullName>
    </submittedName>
</protein>
<comment type="caution">
    <text evidence="3">The sequence shown here is derived from an EMBL/GenBank/DDBJ whole genome shotgun (WGS) entry which is preliminary data.</text>
</comment>
<evidence type="ECO:0000313" key="2">
    <source>
        <dbReference type="EMBL" id="KAA1084108.1"/>
    </source>
</evidence>
<organism evidence="3 5">
    <name type="scientific">Puccinia graminis f. sp. tritici</name>
    <dbReference type="NCBI Taxonomy" id="56615"/>
    <lineage>
        <taxon>Eukaryota</taxon>
        <taxon>Fungi</taxon>
        <taxon>Dikarya</taxon>
        <taxon>Basidiomycota</taxon>
        <taxon>Pucciniomycotina</taxon>
        <taxon>Pucciniomycetes</taxon>
        <taxon>Pucciniales</taxon>
        <taxon>Pucciniaceae</taxon>
        <taxon>Puccinia</taxon>
    </lineage>
</organism>
<keyword evidence="1" id="KW-0732">Signal</keyword>
<evidence type="ECO:0000313" key="3">
    <source>
        <dbReference type="EMBL" id="KAA1093343.1"/>
    </source>
</evidence>
<evidence type="ECO:0000313" key="4">
    <source>
        <dbReference type="Proteomes" id="UP000324748"/>
    </source>
</evidence>
<dbReference type="Proteomes" id="UP000325313">
    <property type="component" value="Unassembled WGS sequence"/>
</dbReference>
<dbReference type="EMBL" id="VDEP01000375">
    <property type="protein sequence ID" value="KAA1093343.1"/>
    <property type="molecule type" value="Genomic_DNA"/>
</dbReference>
<reference evidence="4 5" key="1">
    <citation type="submission" date="2019-05" db="EMBL/GenBank/DDBJ databases">
        <title>Emergence of the Ug99 lineage of the wheat stem rust pathogen through somatic hybridization.</title>
        <authorList>
            <person name="Li F."/>
            <person name="Upadhyaya N.M."/>
            <person name="Sperschneider J."/>
            <person name="Matny O."/>
            <person name="Nguyen-Phuc H."/>
            <person name="Mago R."/>
            <person name="Raley C."/>
            <person name="Miller M.E."/>
            <person name="Silverstein K.A.T."/>
            <person name="Henningsen E."/>
            <person name="Hirsch C.D."/>
            <person name="Visser B."/>
            <person name="Pretorius Z.A."/>
            <person name="Steffenson B.J."/>
            <person name="Schwessinger B."/>
            <person name="Dodds P.N."/>
            <person name="Figueroa M."/>
        </authorList>
    </citation>
    <scope>NUCLEOTIDE SEQUENCE [LARGE SCALE GENOMIC DNA]</scope>
    <source>
        <strain evidence="2">21-0</strain>
        <strain evidence="3 5">Ug99</strain>
    </source>
</reference>
<accession>A0A5B0NWM3</accession>
<feature type="chain" id="PRO_5036137596" evidence="1">
    <location>
        <begin position="20"/>
        <end position="155"/>
    </location>
</feature>
<keyword evidence="4" id="KW-1185">Reference proteome</keyword>
<dbReference type="OrthoDB" id="2508054at2759"/>